<evidence type="ECO:0000256" key="5">
    <source>
        <dbReference type="ARBA" id="ARBA00022807"/>
    </source>
</evidence>
<dbReference type="EMBL" id="JACEMT010000052">
    <property type="protein sequence ID" value="MBA4503170.1"/>
    <property type="molecule type" value="Genomic_DNA"/>
</dbReference>
<keyword evidence="3" id="KW-0732">Signal</keyword>
<dbReference type="Pfam" id="PF00877">
    <property type="entry name" value="NLPC_P60"/>
    <property type="match status" value="1"/>
</dbReference>
<gene>
    <name evidence="7" type="ORF">H1S06_12455</name>
</gene>
<evidence type="ECO:0000313" key="7">
    <source>
        <dbReference type="EMBL" id="MBA4503170.1"/>
    </source>
</evidence>
<keyword evidence="8" id="KW-1185">Reference proteome</keyword>
<comment type="caution">
    <text evidence="7">The sequence shown here is derived from an EMBL/GenBank/DDBJ whole genome shotgun (WGS) entry which is preliminary data.</text>
</comment>
<dbReference type="PANTHER" id="PTHR47360">
    <property type="entry name" value="MUREIN DD-ENDOPEPTIDASE MEPS/MUREIN LD-CARBOXYPEPTIDASE"/>
    <property type="match status" value="1"/>
</dbReference>
<dbReference type="GO" id="GO:0006508">
    <property type="term" value="P:proteolysis"/>
    <property type="evidence" value="ECO:0007669"/>
    <property type="project" value="UniProtKB-KW"/>
</dbReference>
<evidence type="ECO:0000259" key="6">
    <source>
        <dbReference type="PROSITE" id="PS51935"/>
    </source>
</evidence>
<dbReference type="SUPFAM" id="SSF54001">
    <property type="entry name" value="Cysteine proteinases"/>
    <property type="match status" value="1"/>
</dbReference>
<proteinExistence type="inferred from homology"/>
<organism evidence="7 8">
    <name type="scientific">Marinobacterium marinum</name>
    <dbReference type="NCBI Taxonomy" id="2756129"/>
    <lineage>
        <taxon>Bacteria</taxon>
        <taxon>Pseudomonadati</taxon>
        <taxon>Pseudomonadota</taxon>
        <taxon>Gammaproteobacteria</taxon>
        <taxon>Oceanospirillales</taxon>
        <taxon>Oceanospirillaceae</taxon>
        <taxon>Marinobacterium</taxon>
    </lineage>
</organism>
<dbReference type="GO" id="GO:0008234">
    <property type="term" value="F:cysteine-type peptidase activity"/>
    <property type="evidence" value="ECO:0007669"/>
    <property type="project" value="UniProtKB-KW"/>
</dbReference>
<keyword evidence="2" id="KW-0645">Protease</keyword>
<sequence>MSVWGLLLGLLLVGCSSSPPVVKSGSQSNDPVRNRLLLVYATWEGVPYRLGGNDQRGVDCSGFIQQVFLQVNGLALPRTTAQQVRQGQRIKRQHLQPADLVFFKTGWRQRHAGIYLGNGEFMHASTSRGVMISRLDNPYWQDVWWTGRRLTSDE</sequence>
<dbReference type="PROSITE" id="PS51935">
    <property type="entry name" value="NLPC_P60"/>
    <property type="match status" value="1"/>
</dbReference>
<comment type="similarity">
    <text evidence="1">Belongs to the peptidase C40 family.</text>
</comment>
<dbReference type="PANTHER" id="PTHR47360:SF1">
    <property type="entry name" value="ENDOPEPTIDASE NLPC-RELATED"/>
    <property type="match status" value="1"/>
</dbReference>
<dbReference type="Gene3D" id="3.90.1720.10">
    <property type="entry name" value="endopeptidase domain like (from Nostoc punctiforme)"/>
    <property type="match status" value="1"/>
</dbReference>
<evidence type="ECO:0000256" key="4">
    <source>
        <dbReference type="ARBA" id="ARBA00022801"/>
    </source>
</evidence>
<dbReference type="AlphaFoldDB" id="A0A7W1WZM5"/>
<dbReference type="Proteomes" id="UP000538931">
    <property type="component" value="Unassembled WGS sequence"/>
</dbReference>
<name>A0A7W1WZM5_9GAMM</name>
<evidence type="ECO:0000256" key="2">
    <source>
        <dbReference type="ARBA" id="ARBA00022670"/>
    </source>
</evidence>
<keyword evidence="5" id="KW-0788">Thiol protease</keyword>
<evidence type="ECO:0000256" key="1">
    <source>
        <dbReference type="ARBA" id="ARBA00007074"/>
    </source>
</evidence>
<evidence type="ECO:0000256" key="3">
    <source>
        <dbReference type="ARBA" id="ARBA00022729"/>
    </source>
</evidence>
<protein>
    <submittedName>
        <fullName evidence="7">C40 family peptidase</fullName>
    </submittedName>
</protein>
<feature type="domain" description="NlpC/P60" evidence="6">
    <location>
        <begin position="30"/>
        <end position="151"/>
    </location>
</feature>
<reference evidence="7 8" key="1">
    <citation type="submission" date="2020-07" db="EMBL/GenBank/DDBJ databases">
        <title>Bacterium isolated from marien macroalgae.</title>
        <authorList>
            <person name="Zhu K."/>
            <person name="Lu D."/>
            <person name="Du Z."/>
        </authorList>
    </citation>
    <scope>NUCLEOTIDE SEQUENCE [LARGE SCALE GENOMIC DNA]</scope>
    <source>
        <strain evidence="7 8">3-1745</strain>
    </source>
</reference>
<dbReference type="InterPro" id="IPR052062">
    <property type="entry name" value="Murein_DD/LD_carboxypeptidase"/>
</dbReference>
<dbReference type="InterPro" id="IPR000064">
    <property type="entry name" value="NLP_P60_dom"/>
</dbReference>
<accession>A0A7W1WZM5</accession>
<evidence type="ECO:0000313" key="8">
    <source>
        <dbReference type="Proteomes" id="UP000538931"/>
    </source>
</evidence>
<keyword evidence="4" id="KW-0378">Hydrolase</keyword>
<dbReference type="InterPro" id="IPR038765">
    <property type="entry name" value="Papain-like_cys_pep_sf"/>
</dbReference>